<name>A0A5C3NIP7_9AGAM</name>
<gene>
    <name evidence="2" type="ORF">OE88DRAFT_1733391</name>
</gene>
<dbReference type="Proteomes" id="UP000305948">
    <property type="component" value="Unassembled WGS sequence"/>
</dbReference>
<organism evidence="2 3">
    <name type="scientific">Heliocybe sulcata</name>
    <dbReference type="NCBI Taxonomy" id="5364"/>
    <lineage>
        <taxon>Eukaryota</taxon>
        <taxon>Fungi</taxon>
        <taxon>Dikarya</taxon>
        <taxon>Basidiomycota</taxon>
        <taxon>Agaricomycotina</taxon>
        <taxon>Agaricomycetes</taxon>
        <taxon>Gloeophyllales</taxon>
        <taxon>Gloeophyllaceae</taxon>
        <taxon>Heliocybe</taxon>
    </lineage>
</organism>
<reference evidence="2 3" key="1">
    <citation type="journal article" date="2019" name="Nat. Ecol. Evol.">
        <title>Megaphylogeny resolves global patterns of mushroom evolution.</title>
        <authorList>
            <person name="Varga T."/>
            <person name="Krizsan K."/>
            <person name="Foldi C."/>
            <person name="Dima B."/>
            <person name="Sanchez-Garcia M."/>
            <person name="Sanchez-Ramirez S."/>
            <person name="Szollosi G.J."/>
            <person name="Szarkandi J.G."/>
            <person name="Papp V."/>
            <person name="Albert L."/>
            <person name="Andreopoulos W."/>
            <person name="Angelini C."/>
            <person name="Antonin V."/>
            <person name="Barry K.W."/>
            <person name="Bougher N.L."/>
            <person name="Buchanan P."/>
            <person name="Buyck B."/>
            <person name="Bense V."/>
            <person name="Catcheside P."/>
            <person name="Chovatia M."/>
            <person name="Cooper J."/>
            <person name="Damon W."/>
            <person name="Desjardin D."/>
            <person name="Finy P."/>
            <person name="Geml J."/>
            <person name="Haridas S."/>
            <person name="Hughes K."/>
            <person name="Justo A."/>
            <person name="Karasinski D."/>
            <person name="Kautmanova I."/>
            <person name="Kiss B."/>
            <person name="Kocsube S."/>
            <person name="Kotiranta H."/>
            <person name="LaButti K.M."/>
            <person name="Lechner B.E."/>
            <person name="Liimatainen K."/>
            <person name="Lipzen A."/>
            <person name="Lukacs Z."/>
            <person name="Mihaltcheva S."/>
            <person name="Morgado L.N."/>
            <person name="Niskanen T."/>
            <person name="Noordeloos M.E."/>
            <person name="Ohm R.A."/>
            <person name="Ortiz-Santana B."/>
            <person name="Ovrebo C."/>
            <person name="Racz N."/>
            <person name="Riley R."/>
            <person name="Savchenko A."/>
            <person name="Shiryaev A."/>
            <person name="Soop K."/>
            <person name="Spirin V."/>
            <person name="Szebenyi C."/>
            <person name="Tomsovsky M."/>
            <person name="Tulloss R.E."/>
            <person name="Uehling J."/>
            <person name="Grigoriev I.V."/>
            <person name="Vagvolgyi C."/>
            <person name="Papp T."/>
            <person name="Martin F.M."/>
            <person name="Miettinen O."/>
            <person name="Hibbett D.S."/>
            <person name="Nagy L.G."/>
        </authorList>
    </citation>
    <scope>NUCLEOTIDE SEQUENCE [LARGE SCALE GENOMIC DNA]</scope>
    <source>
        <strain evidence="2 3">OMC1185</strain>
    </source>
</reference>
<dbReference type="EMBL" id="ML213507">
    <property type="protein sequence ID" value="TFK53471.1"/>
    <property type="molecule type" value="Genomic_DNA"/>
</dbReference>
<keyword evidence="3" id="KW-1185">Reference proteome</keyword>
<evidence type="ECO:0000313" key="3">
    <source>
        <dbReference type="Proteomes" id="UP000305948"/>
    </source>
</evidence>
<dbReference type="AlphaFoldDB" id="A0A5C3NIP7"/>
<evidence type="ECO:0000313" key="2">
    <source>
        <dbReference type="EMBL" id="TFK53471.1"/>
    </source>
</evidence>
<protein>
    <submittedName>
        <fullName evidence="2">Uncharacterized protein</fullName>
    </submittedName>
</protein>
<evidence type="ECO:0000256" key="1">
    <source>
        <dbReference type="SAM" id="MobiDB-lite"/>
    </source>
</evidence>
<feature type="region of interest" description="Disordered" evidence="1">
    <location>
        <begin position="134"/>
        <end position="153"/>
    </location>
</feature>
<sequence>MSNVYSVAVIADNVPIIRWNTDVSNVDVELRIPRYLLDEHDYVAIILKKDDKTSRGEMLEMPSSSPESLCLNLEDVAKPEVASEKLLQTSSPAASISCPSSPGDLPMFPSSMESGCSTYSAYVRCYNKYPEPDEFLGDQSMTEANLEEHNRRA</sequence>
<accession>A0A5C3NIP7</accession>
<proteinExistence type="predicted"/>